<comment type="caution">
    <text evidence="2">The sequence shown here is derived from an EMBL/GenBank/DDBJ whole genome shotgun (WGS) entry which is preliminary data.</text>
</comment>
<gene>
    <name evidence="2" type="ORF">MHA01_28120</name>
</gene>
<proteinExistence type="predicted"/>
<evidence type="ECO:0000313" key="3">
    <source>
        <dbReference type="Proteomes" id="UP000321051"/>
    </source>
</evidence>
<dbReference type="PROSITE" id="PS50943">
    <property type="entry name" value="HTH_CROC1"/>
    <property type="match status" value="1"/>
</dbReference>
<dbReference type="RefSeq" id="WP_094908958.1">
    <property type="nucleotide sequence ID" value="NZ_BJUN01000022.1"/>
</dbReference>
<dbReference type="Pfam" id="PF01381">
    <property type="entry name" value="HTH_3"/>
    <property type="match status" value="1"/>
</dbReference>
<dbReference type="CDD" id="cd00093">
    <property type="entry name" value="HTH_XRE"/>
    <property type="match status" value="1"/>
</dbReference>
<organism evidence="2 3">
    <name type="scientific">Marinococcus halophilus</name>
    <dbReference type="NCBI Taxonomy" id="1371"/>
    <lineage>
        <taxon>Bacteria</taxon>
        <taxon>Bacillati</taxon>
        <taxon>Bacillota</taxon>
        <taxon>Bacilli</taxon>
        <taxon>Bacillales</taxon>
        <taxon>Bacillaceae</taxon>
        <taxon>Marinococcus</taxon>
    </lineage>
</organism>
<dbReference type="GO" id="GO:0003677">
    <property type="term" value="F:DNA binding"/>
    <property type="evidence" value="ECO:0007669"/>
    <property type="project" value="InterPro"/>
</dbReference>
<dbReference type="SMART" id="SM00530">
    <property type="entry name" value="HTH_XRE"/>
    <property type="match status" value="1"/>
</dbReference>
<evidence type="ECO:0000259" key="1">
    <source>
        <dbReference type="PROSITE" id="PS50943"/>
    </source>
</evidence>
<feature type="domain" description="HTH cro/C1-type" evidence="1">
    <location>
        <begin position="32"/>
        <end position="86"/>
    </location>
</feature>
<dbReference type="SUPFAM" id="SSF47413">
    <property type="entry name" value="lambda repressor-like DNA-binding domains"/>
    <property type="match status" value="1"/>
</dbReference>
<dbReference type="AlphaFoldDB" id="A0A510YC13"/>
<keyword evidence="3" id="KW-1185">Reference proteome</keyword>
<dbReference type="InterPro" id="IPR001387">
    <property type="entry name" value="Cro/C1-type_HTH"/>
</dbReference>
<dbReference type="EMBL" id="BJUN01000022">
    <property type="protein sequence ID" value="GEK59907.1"/>
    <property type="molecule type" value="Genomic_DNA"/>
</dbReference>
<dbReference type="OrthoDB" id="6386941at2"/>
<accession>A0A510YC13</accession>
<name>A0A510YC13_MARHA</name>
<dbReference type="InterPro" id="IPR010982">
    <property type="entry name" value="Lambda_DNA-bd_dom_sf"/>
</dbReference>
<reference evidence="2 3" key="1">
    <citation type="submission" date="2019-07" db="EMBL/GenBank/DDBJ databases">
        <title>Whole genome shotgun sequence of Marinococcus halophilus NBRC 102359.</title>
        <authorList>
            <person name="Hosoyama A."/>
            <person name="Uohara A."/>
            <person name="Ohji S."/>
            <person name="Ichikawa N."/>
        </authorList>
    </citation>
    <scope>NUCLEOTIDE SEQUENCE [LARGE SCALE GENOMIC DNA]</scope>
    <source>
        <strain evidence="2 3">NBRC 102359</strain>
    </source>
</reference>
<dbReference type="Proteomes" id="UP000321051">
    <property type="component" value="Unassembled WGS sequence"/>
</dbReference>
<sequence length="98" mass="10810">MARDNVEQRRLDLFGEQKVAQAKHVARWVVQIREARKARVWTQQDLAQVIGKSASTIGRIETGAVVPSTETLIALGLALHLTFIIGNQPADTGSRPRP</sequence>
<protein>
    <recommendedName>
        <fullName evidence="1">HTH cro/C1-type domain-containing protein</fullName>
    </recommendedName>
</protein>
<dbReference type="Gene3D" id="1.10.260.40">
    <property type="entry name" value="lambda repressor-like DNA-binding domains"/>
    <property type="match status" value="1"/>
</dbReference>
<evidence type="ECO:0000313" key="2">
    <source>
        <dbReference type="EMBL" id="GEK59907.1"/>
    </source>
</evidence>